<gene>
    <name evidence="4" type="ORF">L0M14_29325</name>
</gene>
<keyword evidence="1 3" id="KW-0732">Signal</keyword>
<feature type="chain" id="PRO_5047350565" evidence="3">
    <location>
        <begin position="20"/>
        <end position="553"/>
    </location>
</feature>
<reference evidence="4 5" key="1">
    <citation type="journal article" date="2024" name="Int. J. Syst. Evol. Microbiol.">
        <title>Paenibacillus hexagrammi sp. nov., a novel bacterium isolated from the gut content of Hexagrammos agrammus.</title>
        <authorList>
            <person name="Jung H.K."/>
            <person name="Kim D.G."/>
            <person name="Zin H."/>
            <person name="Park J."/>
            <person name="Jung H."/>
            <person name="Kim Y.O."/>
            <person name="Kong H.J."/>
            <person name="Kim J.W."/>
            <person name="Kim Y.S."/>
        </authorList>
    </citation>
    <scope>NUCLEOTIDE SEQUENCE [LARGE SCALE GENOMIC DNA]</scope>
    <source>
        <strain evidence="4 5">YPD9-1</strain>
    </source>
</reference>
<proteinExistence type="predicted"/>
<accession>A0ABY3SHW6</accession>
<evidence type="ECO:0000313" key="5">
    <source>
        <dbReference type="Proteomes" id="UP001649230"/>
    </source>
</evidence>
<evidence type="ECO:0000256" key="1">
    <source>
        <dbReference type="ARBA" id="ARBA00022729"/>
    </source>
</evidence>
<dbReference type="RefSeq" id="WP_235119921.1">
    <property type="nucleotide sequence ID" value="NZ_CP090978.1"/>
</dbReference>
<dbReference type="PANTHER" id="PTHR43649:SF33">
    <property type="entry name" value="POLYGALACTURONAN_RHAMNOGALACTURONAN-BINDING PROTEIN YTCQ"/>
    <property type="match status" value="1"/>
</dbReference>
<dbReference type="Gene3D" id="3.40.190.10">
    <property type="entry name" value="Periplasmic binding protein-like II"/>
    <property type="match status" value="2"/>
</dbReference>
<feature type="signal peptide" evidence="3">
    <location>
        <begin position="1"/>
        <end position="19"/>
    </location>
</feature>
<dbReference type="CDD" id="cd13580">
    <property type="entry name" value="PBP2_AlgQ_like_1"/>
    <property type="match status" value="1"/>
</dbReference>
<dbReference type="SUPFAM" id="SSF53850">
    <property type="entry name" value="Periplasmic binding protein-like II"/>
    <property type="match status" value="1"/>
</dbReference>
<dbReference type="PROSITE" id="PS51257">
    <property type="entry name" value="PROKAR_LIPOPROTEIN"/>
    <property type="match status" value="1"/>
</dbReference>
<sequence length="553" mass="61669">MSKKLPMLFLAASMLTVTACSSQVSEPSAPGTPSKRGASSEPAASSDPFGKYAEPVTLNIAYSVDPNFKSSKGETPENNVWNKAIKDNLNIDIKIGWQVAKDNFDQKMNLAIASNDLPDAMVVNQVQLNQMVRAGEVADLTEVYDKYASPTVKKIIESTDGLAKSQVTFKGKMMAIPSVTAEDFSWLWIRKDWLDKLGLQPPKTVEDLEKIAKAFVEQDPDGNGKADTIGLAAGNGLFNDFTQGPPNFDFEAIFAAYHAYPGFWVKGSDGKPMYGSLMPEAREALLKLRDMYAKGLIDKEIGIRKAPEETVINGKAGMFFCGFYGGYWPLPAAWKNDPKANWQSYALPLDAAGKYNVMTTNPSNSFLVVRKGYAHPEAPVMINNMYLRDESKYGNEFMLIRNFFAPLDEVPFEMKAAQQVLAGTKKPEDFAESAEYKLLNNTLKTITNTKLQPYDKMDIQYWKQDDNDFMRSYSLFIGGKNNLDPNLNKIKSLSYTRTKTMENKWSNLTKMEKETYLKIIMGAAPIEAFDQFVQDWKSQGGDQVTAEIAEAIQ</sequence>
<feature type="region of interest" description="Disordered" evidence="2">
    <location>
        <begin position="23"/>
        <end position="48"/>
    </location>
</feature>
<dbReference type="PANTHER" id="PTHR43649">
    <property type="entry name" value="ARABINOSE-BINDING PROTEIN-RELATED"/>
    <property type="match status" value="1"/>
</dbReference>
<organism evidence="4 5">
    <name type="scientific">Paenibacillus hexagrammi</name>
    <dbReference type="NCBI Taxonomy" id="2908839"/>
    <lineage>
        <taxon>Bacteria</taxon>
        <taxon>Bacillati</taxon>
        <taxon>Bacillota</taxon>
        <taxon>Bacilli</taxon>
        <taxon>Bacillales</taxon>
        <taxon>Paenibacillaceae</taxon>
        <taxon>Paenibacillus</taxon>
    </lineage>
</organism>
<protein>
    <submittedName>
        <fullName evidence="4">Extracellular solute-binding protein</fullName>
    </submittedName>
</protein>
<name>A0ABY3SHW6_9BACL</name>
<dbReference type="EMBL" id="CP090978">
    <property type="protein sequence ID" value="UJF33551.1"/>
    <property type="molecule type" value="Genomic_DNA"/>
</dbReference>
<evidence type="ECO:0000313" key="4">
    <source>
        <dbReference type="EMBL" id="UJF33551.1"/>
    </source>
</evidence>
<dbReference type="Proteomes" id="UP001649230">
    <property type="component" value="Chromosome"/>
</dbReference>
<evidence type="ECO:0000256" key="3">
    <source>
        <dbReference type="SAM" id="SignalP"/>
    </source>
</evidence>
<dbReference type="InterPro" id="IPR050490">
    <property type="entry name" value="Bact_solute-bd_prot1"/>
</dbReference>
<keyword evidence="5" id="KW-1185">Reference proteome</keyword>
<evidence type="ECO:0000256" key="2">
    <source>
        <dbReference type="SAM" id="MobiDB-lite"/>
    </source>
</evidence>